<evidence type="ECO:0000256" key="1">
    <source>
        <dbReference type="SAM" id="Phobius"/>
    </source>
</evidence>
<name>A0A2S9IWU1_9SPHI</name>
<feature type="transmembrane region" description="Helical" evidence="1">
    <location>
        <begin position="104"/>
        <end position="128"/>
    </location>
</feature>
<evidence type="ECO:0000313" key="2">
    <source>
        <dbReference type="EMBL" id="PRD44978.1"/>
    </source>
</evidence>
<dbReference type="EMBL" id="PVBQ01000024">
    <property type="protein sequence ID" value="PRD44978.1"/>
    <property type="molecule type" value="Genomic_DNA"/>
</dbReference>
<reference evidence="2 3" key="1">
    <citation type="submission" date="2018-02" db="EMBL/GenBank/DDBJ databases">
        <title>The draft genome of Sphingobacterium sp. 5JN-11.</title>
        <authorList>
            <person name="Liu L."/>
            <person name="Li L."/>
            <person name="Liang L."/>
            <person name="Zhang X."/>
            <person name="Wang T."/>
        </authorList>
    </citation>
    <scope>NUCLEOTIDE SEQUENCE [LARGE SCALE GENOMIC DNA]</scope>
    <source>
        <strain evidence="2 3">5JN-11</strain>
    </source>
</reference>
<organism evidence="2 3">
    <name type="scientific">Sphingobacterium haloxyli</name>
    <dbReference type="NCBI Taxonomy" id="2100533"/>
    <lineage>
        <taxon>Bacteria</taxon>
        <taxon>Pseudomonadati</taxon>
        <taxon>Bacteroidota</taxon>
        <taxon>Sphingobacteriia</taxon>
        <taxon>Sphingobacteriales</taxon>
        <taxon>Sphingobacteriaceae</taxon>
        <taxon>Sphingobacterium</taxon>
    </lineage>
</organism>
<keyword evidence="1" id="KW-1133">Transmembrane helix</keyword>
<dbReference type="AlphaFoldDB" id="A0A2S9IWU1"/>
<keyword evidence="1" id="KW-0472">Membrane</keyword>
<keyword evidence="3" id="KW-1185">Reference proteome</keyword>
<keyword evidence="1" id="KW-0812">Transmembrane</keyword>
<evidence type="ECO:0000313" key="3">
    <source>
        <dbReference type="Proteomes" id="UP000239711"/>
    </source>
</evidence>
<accession>A0A2S9IWU1</accession>
<evidence type="ECO:0008006" key="4">
    <source>
        <dbReference type="Google" id="ProtNLM"/>
    </source>
</evidence>
<gene>
    <name evidence="2" type="ORF">C5745_18935</name>
</gene>
<proteinExistence type="predicted"/>
<protein>
    <recommendedName>
        <fullName evidence="4">DUF3592 domain-containing protein</fullName>
    </recommendedName>
</protein>
<sequence length="137" mass="16602">MYSKTQLVVMSLTGFLVLYSFFFFQQNSKLEKKNSNQYTVVKQFCGGTKNNRVYIFYREKLYKIWMVNKECLNHPVGSKLELIYNSQWDYFYRPDGLKGDTRRLFLFSILFILSIIPYKIYISVLTKIKARIWNRRR</sequence>
<comment type="caution">
    <text evidence="2">The sequence shown here is derived from an EMBL/GenBank/DDBJ whole genome shotgun (WGS) entry which is preliminary data.</text>
</comment>
<feature type="transmembrane region" description="Helical" evidence="1">
    <location>
        <begin position="7"/>
        <end position="24"/>
    </location>
</feature>
<dbReference type="Proteomes" id="UP000239711">
    <property type="component" value="Unassembled WGS sequence"/>
</dbReference>